<dbReference type="Pfam" id="PF02643">
    <property type="entry name" value="DUF192"/>
    <property type="match status" value="1"/>
</dbReference>
<dbReference type="Proteomes" id="UP000178448">
    <property type="component" value="Unassembled WGS sequence"/>
</dbReference>
<name>A0A1F5YP07_9BACT</name>
<evidence type="ECO:0000313" key="1">
    <source>
        <dbReference type="EMBL" id="OGG01941.1"/>
    </source>
</evidence>
<evidence type="ECO:0000313" key="2">
    <source>
        <dbReference type="Proteomes" id="UP000178448"/>
    </source>
</evidence>
<gene>
    <name evidence="1" type="ORF">A2Z33_00865</name>
</gene>
<dbReference type="PANTHER" id="PTHR37953:SF1">
    <property type="entry name" value="UPF0127 PROTEIN MJ1496"/>
    <property type="match status" value="1"/>
</dbReference>
<reference evidence="1 2" key="1">
    <citation type="journal article" date="2016" name="Nat. Commun.">
        <title>Thousands of microbial genomes shed light on interconnected biogeochemical processes in an aquifer system.</title>
        <authorList>
            <person name="Anantharaman K."/>
            <person name="Brown C.T."/>
            <person name="Hug L.A."/>
            <person name="Sharon I."/>
            <person name="Castelle C.J."/>
            <person name="Probst A.J."/>
            <person name="Thomas B.C."/>
            <person name="Singh A."/>
            <person name="Wilkins M.J."/>
            <person name="Karaoz U."/>
            <person name="Brodie E.L."/>
            <person name="Williams K.H."/>
            <person name="Hubbard S.S."/>
            <person name="Banfield J.F."/>
        </authorList>
    </citation>
    <scope>NUCLEOTIDE SEQUENCE [LARGE SCALE GENOMIC DNA]</scope>
</reference>
<evidence type="ECO:0008006" key="3">
    <source>
        <dbReference type="Google" id="ProtNLM"/>
    </source>
</evidence>
<dbReference type="InterPro" id="IPR038695">
    <property type="entry name" value="Saro_0823-like_sf"/>
</dbReference>
<comment type="caution">
    <text evidence="1">The sequence shown here is derived from an EMBL/GenBank/DDBJ whole genome shotgun (WGS) entry which is preliminary data.</text>
</comment>
<accession>A0A1F5YP07</accession>
<organism evidence="1 2">
    <name type="scientific">Candidatus Gottesmanbacteria bacterium RBG_16_52_11</name>
    <dbReference type="NCBI Taxonomy" id="1798374"/>
    <lineage>
        <taxon>Bacteria</taxon>
        <taxon>Candidatus Gottesmaniibacteriota</taxon>
    </lineage>
</organism>
<dbReference type="AlphaFoldDB" id="A0A1F5YP07"/>
<dbReference type="EMBL" id="MFJD01000009">
    <property type="protein sequence ID" value="OGG01941.1"/>
    <property type="molecule type" value="Genomic_DNA"/>
</dbReference>
<sequence length="127" mass="14230">MYYYIYPPGAKVILNGQEIRVETAITGQEKQKGLSGRTSLAGDRGMIFLFDHAEKYEFWMQGMLIPLDFIWIKGNTVTDIHENVLAQTDTPPAVVEPDEAADKVLEVAAGTVQRTGIRIGDRVEFKQ</sequence>
<dbReference type="InterPro" id="IPR003795">
    <property type="entry name" value="DUF192"/>
</dbReference>
<proteinExistence type="predicted"/>
<dbReference type="PANTHER" id="PTHR37953">
    <property type="entry name" value="UPF0127 PROTEIN MJ1496"/>
    <property type="match status" value="1"/>
</dbReference>
<dbReference type="Gene3D" id="2.60.120.1140">
    <property type="entry name" value="Protein of unknown function DUF192"/>
    <property type="match status" value="1"/>
</dbReference>
<protein>
    <recommendedName>
        <fullName evidence="3">DUF192 domain-containing protein</fullName>
    </recommendedName>
</protein>